<dbReference type="AlphaFoldDB" id="A0A1Y2F2G9"/>
<name>A0A1Y2F2G9_9BASI</name>
<accession>A0A1Y2F2G9</accession>
<feature type="transmembrane region" description="Helical" evidence="7">
    <location>
        <begin position="31"/>
        <end position="56"/>
    </location>
</feature>
<evidence type="ECO:0000256" key="3">
    <source>
        <dbReference type="ARBA" id="ARBA00021353"/>
    </source>
</evidence>
<dbReference type="InterPro" id="IPR038869">
    <property type="entry name" value="DLT1"/>
</dbReference>
<evidence type="ECO:0000256" key="5">
    <source>
        <dbReference type="ARBA" id="ARBA00022989"/>
    </source>
</evidence>
<comment type="subcellular location">
    <subcellularLocation>
        <location evidence="7">Membrane</location>
        <topology evidence="7">Multi-pass membrane protein</topology>
    </subcellularLocation>
</comment>
<dbReference type="OrthoDB" id="337038at2759"/>
<dbReference type="GO" id="GO:0016020">
    <property type="term" value="C:membrane"/>
    <property type="evidence" value="ECO:0007669"/>
    <property type="project" value="UniProtKB-SubCell"/>
</dbReference>
<organism evidence="8 9">
    <name type="scientific">Leucosporidium creatinivorum</name>
    <dbReference type="NCBI Taxonomy" id="106004"/>
    <lineage>
        <taxon>Eukaryota</taxon>
        <taxon>Fungi</taxon>
        <taxon>Dikarya</taxon>
        <taxon>Basidiomycota</taxon>
        <taxon>Pucciniomycotina</taxon>
        <taxon>Microbotryomycetes</taxon>
        <taxon>Leucosporidiales</taxon>
        <taxon>Leucosporidium</taxon>
    </lineage>
</organism>
<dbReference type="PANTHER" id="PTHR40021:SF1">
    <property type="entry name" value="DEFECT AT LOW TEMPERATURE PROTEIN 1"/>
    <property type="match status" value="1"/>
</dbReference>
<evidence type="ECO:0000313" key="9">
    <source>
        <dbReference type="Proteomes" id="UP000193467"/>
    </source>
</evidence>
<dbReference type="STRING" id="106004.A0A1Y2F2G9"/>
<sequence>MSSYPPPQTRLPQPKYPHKVLRTIWAVLRQIALGFLLLLIAVALLASLFDIALQLLRSNRASKVSDTIITFGTYVVVVVLGFAILASRAISGRSILSSIPKGYLPIGKSDVPKRAHELISNEYDRAAVIANISQPKGRQQEGWGRPGTEYENTHFRSAILSTVEIMDAICTPLLPDPSRPHSRPRAASSLSYLPSLLALHPSPVPEALTPLVELYEQHLARAKYGAREPDEKDHDEVVKIVAVLVGVLTEVQLSAVGQGRGNAALRQRLTQINAVSQRMAHQ</sequence>
<gene>
    <name evidence="7" type="primary">DLT1</name>
    <name evidence="8" type="ORF">BCR35DRAFT_305223</name>
</gene>
<dbReference type="PANTHER" id="PTHR40021">
    <property type="entry name" value="DEFECT AT LOW TEMPERATURE PROTEIN 1"/>
    <property type="match status" value="1"/>
</dbReference>
<keyword evidence="5 7" id="KW-1133">Transmembrane helix</keyword>
<keyword evidence="4 7" id="KW-0812">Transmembrane</keyword>
<dbReference type="InParanoid" id="A0A1Y2F2G9"/>
<comment type="similarity">
    <text evidence="2 7">Belongs to the DLT1 family.</text>
</comment>
<proteinExistence type="inferred from homology"/>
<comment type="function">
    <text evidence="1 7">Required for growth under high-pressure and low-temperature conditions.</text>
</comment>
<feature type="transmembrane region" description="Helical" evidence="7">
    <location>
        <begin position="68"/>
        <end position="90"/>
    </location>
</feature>
<evidence type="ECO:0000256" key="4">
    <source>
        <dbReference type="ARBA" id="ARBA00022692"/>
    </source>
</evidence>
<evidence type="ECO:0000256" key="2">
    <source>
        <dbReference type="ARBA" id="ARBA00005550"/>
    </source>
</evidence>
<comment type="caution">
    <text evidence="8">The sequence shown here is derived from an EMBL/GenBank/DDBJ whole genome shotgun (WGS) entry which is preliminary data.</text>
</comment>
<keyword evidence="6 7" id="KW-0472">Membrane</keyword>
<evidence type="ECO:0000256" key="7">
    <source>
        <dbReference type="RuleBase" id="RU367100"/>
    </source>
</evidence>
<keyword evidence="9" id="KW-1185">Reference proteome</keyword>
<reference evidence="8 9" key="1">
    <citation type="submission" date="2016-07" db="EMBL/GenBank/DDBJ databases">
        <title>Pervasive Adenine N6-methylation of Active Genes in Fungi.</title>
        <authorList>
            <consortium name="DOE Joint Genome Institute"/>
            <person name="Mondo S.J."/>
            <person name="Dannebaum R.O."/>
            <person name="Kuo R.C."/>
            <person name="Labutti K."/>
            <person name="Haridas S."/>
            <person name="Kuo A."/>
            <person name="Salamov A."/>
            <person name="Ahrendt S.R."/>
            <person name="Lipzen A."/>
            <person name="Sullivan W."/>
            <person name="Andreopoulos W.B."/>
            <person name="Clum A."/>
            <person name="Lindquist E."/>
            <person name="Daum C."/>
            <person name="Ramamoorthy G.K."/>
            <person name="Gryganskyi A."/>
            <person name="Culley D."/>
            <person name="Magnuson J.K."/>
            <person name="James T.Y."/>
            <person name="O'Malley M.A."/>
            <person name="Stajich J.E."/>
            <person name="Spatafora J.W."/>
            <person name="Visel A."/>
            <person name="Grigoriev I.V."/>
        </authorList>
    </citation>
    <scope>NUCLEOTIDE SEQUENCE [LARGE SCALE GENOMIC DNA]</scope>
    <source>
        <strain evidence="8 9">62-1032</strain>
    </source>
</reference>
<dbReference type="EMBL" id="MCGR01000030">
    <property type="protein sequence ID" value="ORY78059.1"/>
    <property type="molecule type" value="Genomic_DNA"/>
</dbReference>
<dbReference type="Proteomes" id="UP000193467">
    <property type="component" value="Unassembled WGS sequence"/>
</dbReference>
<evidence type="ECO:0000313" key="8">
    <source>
        <dbReference type="EMBL" id="ORY78059.1"/>
    </source>
</evidence>
<evidence type="ECO:0000256" key="1">
    <source>
        <dbReference type="ARBA" id="ARBA00002489"/>
    </source>
</evidence>
<evidence type="ECO:0000256" key="6">
    <source>
        <dbReference type="ARBA" id="ARBA00023136"/>
    </source>
</evidence>
<protein>
    <recommendedName>
        <fullName evidence="3 7">Defect at low temperature protein 1</fullName>
    </recommendedName>
</protein>